<dbReference type="InterPro" id="IPR008969">
    <property type="entry name" value="CarboxyPept-like_regulatory"/>
</dbReference>
<dbReference type="InterPro" id="IPR010104">
    <property type="entry name" value="TonB_rcpt_bac"/>
</dbReference>
<sequence length="947" mass="106919">MKQFYNFNLLLLTLLLSLSALNSVAQTSKIQGLITDKDGLYVPGANVLIEALKKGDISNFDGKFTIVGVPLGTHTIRITYLGFKDILQEVVVKKNETTSVKIALVSESIQLDDVLIRSYSLGSQSKALNTQKNNLNITNVVATDQIGKFPDANIGDAVKRIPGITMQVDQGEARNIIIRGLSPQLNSVTLNGSRIPSAEGDNRNVQMDLIPSDMIQSIQVNKAVTPDMDADALGGSVNLITRTSPQSFRLSATAGSGVNTITNKRILNGSFLVGDRSKNGKFGWMISATINDNDFGSHDVEAEWTDEFAYTNNAGEEVELEVNPYTNVFEERTYLVQRVRRSFSANFDYQINEDNNIYFKSMYNWRDDRENRFRLEHEILDAEDIGIEDFTITDNTPTMFPVEVKRQSKGGIDNNRNQNRRLEDQKMQNYTLGGNHVAGKLKIDWMTSFAKASEERLNERYAEFETEYSINNDISDSRFPLFTAVNSSDFNDLSSFEFGEITEENQYTEEKDFNTFVNFELPSDFFGHGEGFIKFGFRGRFKTKLRDNDFFEYDLEDDYPTLSSIPIKDYSNPDYLAGNQYQAGLFADEEWLGSLDLNNGETISDEFLRANYDVKENVFASYVMTNQRLSDKLSVLVGLRLEHTKLTATGNNILDEDTLDGTLTKESSYSNLMPGVHLKYDVSDKTVVRFAWTNTLARPNYVDITPTLDVVTGDEEIFLGNPDLKPTTSMNFDVMAETYFENVGILSGGLFYKNIKDFTYTFQSETTTDAFGPGTTGFEVYQPLNGDKASIFGAELAIQRKLDFLPGFLKNFSVYANYTFLTSDANGIRNEDGEEREDIDLPNTTPNMLNASLGYADRKFNARLSGNFSDAYVDEIGGNAFEDRYYDKQFFLDFSTGYTINKNLSIYASVNNLTNQPLRYYQGESGRTMQMEYYGRRITFGLKYDLF</sequence>
<dbReference type="Gene3D" id="2.40.170.20">
    <property type="entry name" value="TonB-dependent receptor, beta-barrel domain"/>
    <property type="match status" value="1"/>
</dbReference>
<name>A0AAJ1VG18_9FLAO</name>
<evidence type="ECO:0000256" key="10">
    <source>
        <dbReference type="SAM" id="SignalP"/>
    </source>
</evidence>
<keyword evidence="3 8" id="KW-1134">Transmembrane beta strand</keyword>
<dbReference type="Pfam" id="PF00593">
    <property type="entry name" value="TonB_dep_Rec_b-barrel"/>
    <property type="match status" value="1"/>
</dbReference>
<keyword evidence="5 9" id="KW-0798">TonB box</keyword>
<dbReference type="RefSeq" id="WP_261973814.1">
    <property type="nucleotide sequence ID" value="NZ_CP103460.1"/>
</dbReference>
<evidence type="ECO:0000313" key="13">
    <source>
        <dbReference type="EMBL" id="MDN3619378.1"/>
    </source>
</evidence>
<dbReference type="NCBIfam" id="TIGR01782">
    <property type="entry name" value="TonB-Xanth-Caul"/>
    <property type="match status" value="1"/>
</dbReference>
<organism evidence="13 14">
    <name type="scientific">Polaribacter sejongensis</name>
    <dbReference type="NCBI Taxonomy" id="985043"/>
    <lineage>
        <taxon>Bacteria</taxon>
        <taxon>Pseudomonadati</taxon>
        <taxon>Bacteroidota</taxon>
        <taxon>Flavobacteriia</taxon>
        <taxon>Flavobacteriales</taxon>
        <taxon>Flavobacteriaceae</taxon>
    </lineage>
</organism>
<keyword evidence="13" id="KW-0675">Receptor</keyword>
<dbReference type="SUPFAM" id="SSF56935">
    <property type="entry name" value="Porins"/>
    <property type="match status" value="1"/>
</dbReference>
<evidence type="ECO:0000259" key="11">
    <source>
        <dbReference type="Pfam" id="PF00593"/>
    </source>
</evidence>
<evidence type="ECO:0000256" key="4">
    <source>
        <dbReference type="ARBA" id="ARBA00022692"/>
    </source>
</evidence>
<dbReference type="Pfam" id="PF13715">
    <property type="entry name" value="CarbopepD_reg_2"/>
    <property type="match status" value="1"/>
</dbReference>
<accession>A0AAJ1VG18</accession>
<comment type="caution">
    <text evidence="13">The sequence shown here is derived from an EMBL/GenBank/DDBJ whole genome shotgun (WGS) entry which is preliminary data.</text>
</comment>
<evidence type="ECO:0000256" key="9">
    <source>
        <dbReference type="RuleBase" id="RU003357"/>
    </source>
</evidence>
<evidence type="ECO:0000256" key="5">
    <source>
        <dbReference type="ARBA" id="ARBA00023077"/>
    </source>
</evidence>
<dbReference type="InterPro" id="IPR012910">
    <property type="entry name" value="Plug_dom"/>
</dbReference>
<feature type="domain" description="TonB-dependent receptor-like beta-barrel" evidence="11">
    <location>
        <begin position="414"/>
        <end position="913"/>
    </location>
</feature>
<keyword evidence="2 8" id="KW-0813">Transport</keyword>
<dbReference type="Gene3D" id="2.60.40.1120">
    <property type="entry name" value="Carboxypeptidase-like, regulatory domain"/>
    <property type="match status" value="1"/>
</dbReference>
<dbReference type="Proteomes" id="UP001228636">
    <property type="component" value="Unassembled WGS sequence"/>
</dbReference>
<dbReference type="InterPro" id="IPR036942">
    <property type="entry name" value="Beta-barrel_TonB_sf"/>
</dbReference>
<dbReference type="InterPro" id="IPR037066">
    <property type="entry name" value="Plug_dom_sf"/>
</dbReference>
<keyword evidence="6 8" id="KW-0472">Membrane</keyword>
<dbReference type="InterPro" id="IPR000531">
    <property type="entry name" value="Beta-barrel_TonB"/>
</dbReference>
<dbReference type="PROSITE" id="PS52016">
    <property type="entry name" value="TONB_DEPENDENT_REC_3"/>
    <property type="match status" value="1"/>
</dbReference>
<dbReference type="PANTHER" id="PTHR40980">
    <property type="entry name" value="PLUG DOMAIN-CONTAINING PROTEIN"/>
    <property type="match status" value="1"/>
</dbReference>
<comment type="subcellular location">
    <subcellularLocation>
        <location evidence="1 8">Cell outer membrane</location>
        <topology evidence="1 8">Multi-pass membrane protein</topology>
    </subcellularLocation>
</comment>
<evidence type="ECO:0000256" key="2">
    <source>
        <dbReference type="ARBA" id="ARBA00022448"/>
    </source>
</evidence>
<evidence type="ECO:0000313" key="14">
    <source>
        <dbReference type="Proteomes" id="UP001228636"/>
    </source>
</evidence>
<feature type="signal peptide" evidence="10">
    <location>
        <begin position="1"/>
        <end position="25"/>
    </location>
</feature>
<keyword evidence="4 8" id="KW-0812">Transmembrane</keyword>
<dbReference type="CDD" id="cd01347">
    <property type="entry name" value="ligand_gated_channel"/>
    <property type="match status" value="1"/>
</dbReference>
<dbReference type="PANTHER" id="PTHR40980:SF4">
    <property type="entry name" value="TONB-DEPENDENT RECEPTOR-LIKE BETA-BARREL DOMAIN-CONTAINING PROTEIN"/>
    <property type="match status" value="1"/>
</dbReference>
<feature type="chain" id="PRO_5042587289" evidence="10">
    <location>
        <begin position="26"/>
        <end position="947"/>
    </location>
</feature>
<keyword evidence="10" id="KW-0732">Signal</keyword>
<keyword evidence="7 8" id="KW-0998">Cell outer membrane</keyword>
<evidence type="ECO:0000256" key="8">
    <source>
        <dbReference type="PROSITE-ProRule" id="PRU01360"/>
    </source>
</evidence>
<evidence type="ECO:0000256" key="3">
    <source>
        <dbReference type="ARBA" id="ARBA00022452"/>
    </source>
</evidence>
<dbReference type="AlphaFoldDB" id="A0AAJ1VG18"/>
<reference evidence="13 14" key="1">
    <citation type="journal article" date="2014" name="Int. J. Syst. Evol. Microbiol.">
        <title>Complete genome sequence of Corynebacterium casei LMG S-19264T (=DSM 44701T), isolated from a smear-ripened cheese.</title>
        <authorList>
            <consortium name="US DOE Joint Genome Institute (JGI-PGF)"/>
            <person name="Walter F."/>
            <person name="Albersmeier A."/>
            <person name="Kalinowski J."/>
            <person name="Ruckert C."/>
        </authorList>
    </citation>
    <scope>NUCLEOTIDE SEQUENCE [LARGE SCALE GENOMIC DNA]</scope>
    <source>
        <strain evidence="13 14">CECT 8670</strain>
    </source>
</reference>
<proteinExistence type="inferred from homology"/>
<dbReference type="Pfam" id="PF07715">
    <property type="entry name" value="Plug"/>
    <property type="match status" value="1"/>
</dbReference>
<evidence type="ECO:0000256" key="7">
    <source>
        <dbReference type="ARBA" id="ARBA00023237"/>
    </source>
</evidence>
<evidence type="ECO:0000256" key="1">
    <source>
        <dbReference type="ARBA" id="ARBA00004571"/>
    </source>
</evidence>
<evidence type="ECO:0000259" key="12">
    <source>
        <dbReference type="Pfam" id="PF07715"/>
    </source>
</evidence>
<dbReference type="InterPro" id="IPR039426">
    <property type="entry name" value="TonB-dep_rcpt-like"/>
</dbReference>
<evidence type="ECO:0000256" key="6">
    <source>
        <dbReference type="ARBA" id="ARBA00023136"/>
    </source>
</evidence>
<dbReference type="Gene3D" id="2.170.130.10">
    <property type="entry name" value="TonB-dependent receptor, plug domain"/>
    <property type="match status" value="1"/>
</dbReference>
<dbReference type="EMBL" id="JAUFQH010000005">
    <property type="protein sequence ID" value="MDN3619378.1"/>
    <property type="molecule type" value="Genomic_DNA"/>
</dbReference>
<gene>
    <name evidence="13" type="ORF">QWY81_07930</name>
</gene>
<dbReference type="SUPFAM" id="SSF49464">
    <property type="entry name" value="Carboxypeptidase regulatory domain-like"/>
    <property type="match status" value="1"/>
</dbReference>
<dbReference type="GO" id="GO:0009279">
    <property type="term" value="C:cell outer membrane"/>
    <property type="evidence" value="ECO:0007669"/>
    <property type="project" value="UniProtKB-SubCell"/>
</dbReference>
<comment type="similarity">
    <text evidence="8 9">Belongs to the TonB-dependent receptor family.</text>
</comment>
<protein>
    <submittedName>
        <fullName evidence="13">TonB-dependent receptor</fullName>
    </submittedName>
</protein>
<feature type="domain" description="TonB-dependent receptor plug" evidence="12">
    <location>
        <begin position="136"/>
        <end position="235"/>
    </location>
</feature>